<name>A0A8J3QEL9_9ACTN</name>
<evidence type="ECO:0000313" key="2">
    <source>
        <dbReference type="Proteomes" id="UP000612899"/>
    </source>
</evidence>
<dbReference type="EMBL" id="BONY01000052">
    <property type="protein sequence ID" value="GIH08612.1"/>
    <property type="molecule type" value="Genomic_DNA"/>
</dbReference>
<reference evidence="1" key="1">
    <citation type="submission" date="2021-01" db="EMBL/GenBank/DDBJ databases">
        <title>Whole genome shotgun sequence of Rhizocola hellebori NBRC 109834.</title>
        <authorList>
            <person name="Komaki H."/>
            <person name="Tamura T."/>
        </authorList>
    </citation>
    <scope>NUCLEOTIDE SEQUENCE</scope>
    <source>
        <strain evidence="1">NBRC 109834</strain>
    </source>
</reference>
<evidence type="ECO:0000313" key="1">
    <source>
        <dbReference type="EMBL" id="GIH08612.1"/>
    </source>
</evidence>
<sequence length="253" mass="27639">MASEAELVDPFNQAFDRIKEGIKQAVEKFNELVGKVKDKWWMFSLAGAAGAAAALYIKHGLDQCRDALEQLIEKVNYAIEHQTPVLSLIIASYRWISQVETPVSEMSTLVSRPENENLAKWTGDASTSYRIYKLPEQKGAVDDAVAKAQFISKWLFTIAKSNVDYAIKMAEIVVKFVESLVALVVKAATVVGIAEAAGELGDLAGQVVKDGFTLLSEIGKKLLNTLGDVRDLWSEVGNHSKLLGGKWPEAVVG</sequence>
<keyword evidence="2" id="KW-1185">Reference proteome</keyword>
<dbReference type="AlphaFoldDB" id="A0A8J3QEL9"/>
<proteinExistence type="predicted"/>
<dbReference type="Proteomes" id="UP000612899">
    <property type="component" value="Unassembled WGS sequence"/>
</dbReference>
<organism evidence="1 2">
    <name type="scientific">Rhizocola hellebori</name>
    <dbReference type="NCBI Taxonomy" id="1392758"/>
    <lineage>
        <taxon>Bacteria</taxon>
        <taxon>Bacillati</taxon>
        <taxon>Actinomycetota</taxon>
        <taxon>Actinomycetes</taxon>
        <taxon>Micromonosporales</taxon>
        <taxon>Micromonosporaceae</taxon>
        <taxon>Rhizocola</taxon>
    </lineage>
</organism>
<comment type="caution">
    <text evidence="1">The sequence shown here is derived from an EMBL/GenBank/DDBJ whole genome shotgun (WGS) entry which is preliminary data.</text>
</comment>
<accession>A0A8J3QEL9</accession>
<protein>
    <submittedName>
        <fullName evidence="1">Uncharacterized protein</fullName>
    </submittedName>
</protein>
<gene>
    <name evidence="1" type="ORF">Rhe02_66790</name>
</gene>
<dbReference type="RefSeq" id="WP_203912360.1">
    <property type="nucleotide sequence ID" value="NZ_BONY01000052.1"/>
</dbReference>